<proteinExistence type="predicted"/>
<evidence type="ECO:0000313" key="2">
    <source>
        <dbReference type="EMBL" id="KAJ8366375.1"/>
    </source>
</evidence>
<name>A0AAD7R7F9_9TELE</name>
<organism evidence="2 3">
    <name type="scientific">Aldrovandia affinis</name>
    <dbReference type="NCBI Taxonomy" id="143900"/>
    <lineage>
        <taxon>Eukaryota</taxon>
        <taxon>Metazoa</taxon>
        <taxon>Chordata</taxon>
        <taxon>Craniata</taxon>
        <taxon>Vertebrata</taxon>
        <taxon>Euteleostomi</taxon>
        <taxon>Actinopterygii</taxon>
        <taxon>Neopterygii</taxon>
        <taxon>Teleostei</taxon>
        <taxon>Notacanthiformes</taxon>
        <taxon>Halosauridae</taxon>
        <taxon>Aldrovandia</taxon>
    </lineage>
</organism>
<accession>A0AAD7R7F9</accession>
<sequence>MIRRMKDQSAPPAGRTSSLPSLHTSEFTELCHPSHLPGLRLSVSPPVQLSVSLSVGKDQICYRSFPHCSPAPELWHGLAPRSVLDLLHSGRSSVCVQHHPDCALLQTEAG</sequence>
<feature type="region of interest" description="Disordered" evidence="1">
    <location>
        <begin position="1"/>
        <end position="22"/>
    </location>
</feature>
<gene>
    <name evidence="2" type="ORF">AAFF_G00360820</name>
</gene>
<comment type="caution">
    <text evidence="2">The sequence shown here is derived from an EMBL/GenBank/DDBJ whole genome shotgun (WGS) entry which is preliminary data.</text>
</comment>
<dbReference type="AlphaFoldDB" id="A0AAD7R7F9"/>
<dbReference type="EMBL" id="JAINUG010000600">
    <property type="protein sequence ID" value="KAJ8366375.1"/>
    <property type="molecule type" value="Genomic_DNA"/>
</dbReference>
<dbReference type="Proteomes" id="UP001221898">
    <property type="component" value="Unassembled WGS sequence"/>
</dbReference>
<keyword evidence="3" id="KW-1185">Reference proteome</keyword>
<evidence type="ECO:0000256" key="1">
    <source>
        <dbReference type="SAM" id="MobiDB-lite"/>
    </source>
</evidence>
<protein>
    <submittedName>
        <fullName evidence="2">Uncharacterized protein</fullName>
    </submittedName>
</protein>
<reference evidence="2" key="1">
    <citation type="journal article" date="2023" name="Science">
        <title>Genome structures resolve the early diversification of teleost fishes.</title>
        <authorList>
            <person name="Parey E."/>
            <person name="Louis A."/>
            <person name="Montfort J."/>
            <person name="Bouchez O."/>
            <person name="Roques C."/>
            <person name="Iampietro C."/>
            <person name="Lluch J."/>
            <person name="Castinel A."/>
            <person name="Donnadieu C."/>
            <person name="Desvignes T."/>
            <person name="Floi Bucao C."/>
            <person name="Jouanno E."/>
            <person name="Wen M."/>
            <person name="Mejri S."/>
            <person name="Dirks R."/>
            <person name="Jansen H."/>
            <person name="Henkel C."/>
            <person name="Chen W.J."/>
            <person name="Zahm M."/>
            <person name="Cabau C."/>
            <person name="Klopp C."/>
            <person name="Thompson A.W."/>
            <person name="Robinson-Rechavi M."/>
            <person name="Braasch I."/>
            <person name="Lecointre G."/>
            <person name="Bobe J."/>
            <person name="Postlethwait J.H."/>
            <person name="Berthelot C."/>
            <person name="Roest Crollius H."/>
            <person name="Guiguen Y."/>
        </authorList>
    </citation>
    <scope>NUCLEOTIDE SEQUENCE</scope>
    <source>
        <strain evidence="2">NC1722</strain>
    </source>
</reference>
<evidence type="ECO:0000313" key="3">
    <source>
        <dbReference type="Proteomes" id="UP001221898"/>
    </source>
</evidence>